<reference evidence="3" key="1">
    <citation type="journal article" date="2015" name="PLoS ONE">
        <title>Complete Genome Sequence of Thermus aquaticus Y51MC23.</title>
        <authorList>
            <person name="Brumm P.J."/>
            <person name="Monsma S."/>
            <person name="Keough B."/>
            <person name="Jasinovica S."/>
            <person name="Ferguson E."/>
            <person name="Schoenfeld T."/>
            <person name="Lodes M."/>
            <person name="Mead D.A."/>
        </authorList>
    </citation>
    <scope>NUCLEOTIDE SEQUENCE [LARGE SCALE GENOMIC DNA]</scope>
    <source>
        <strain evidence="3">BAA-2747 / Y51MC23</strain>
    </source>
</reference>
<name>A0ABN4IMK5_THEA5</name>
<protein>
    <submittedName>
        <fullName evidence="2">Uncharacterized protein</fullName>
    </submittedName>
</protein>
<evidence type="ECO:0000313" key="3">
    <source>
        <dbReference type="Proteomes" id="UP000058660"/>
    </source>
</evidence>
<sequence>MARKARTGLPWVSSPGGLGANWGEGLSLGLSPDSGKEASPEGEYRNLRGVEPRRKGEGQKDPRGRGLPAGIPEAQPAAPGLKGG</sequence>
<feature type="region of interest" description="Disordered" evidence="1">
    <location>
        <begin position="1"/>
        <end position="84"/>
    </location>
</feature>
<proteinExistence type="predicted"/>
<keyword evidence="2" id="KW-0614">Plasmid</keyword>
<accession>A0ABN4IMK5</accession>
<dbReference type="EMBL" id="CP010823">
    <property type="protein sequence ID" value="ALJ92209.1"/>
    <property type="molecule type" value="Genomic_DNA"/>
</dbReference>
<keyword evidence="3" id="KW-1185">Reference proteome</keyword>
<dbReference type="Proteomes" id="UP000058660">
    <property type="component" value="Plasmid pTA14"/>
</dbReference>
<feature type="compositionally biased region" description="Basic and acidic residues" evidence="1">
    <location>
        <begin position="34"/>
        <end position="64"/>
    </location>
</feature>
<evidence type="ECO:0000313" key="2">
    <source>
        <dbReference type="EMBL" id="ALJ92209.1"/>
    </source>
</evidence>
<gene>
    <name evidence="2" type="ORF">TO73_2621</name>
</gene>
<geneLocation type="plasmid" evidence="2 3">
    <name>pTA14</name>
</geneLocation>
<evidence type="ECO:0000256" key="1">
    <source>
        <dbReference type="SAM" id="MobiDB-lite"/>
    </source>
</evidence>
<organism evidence="2 3">
    <name type="scientific">Thermus aquaticus (strain ATCC BAA-2747 / Y51MC23)</name>
    <dbReference type="NCBI Taxonomy" id="498848"/>
    <lineage>
        <taxon>Bacteria</taxon>
        <taxon>Thermotogati</taxon>
        <taxon>Deinococcota</taxon>
        <taxon>Deinococci</taxon>
        <taxon>Thermales</taxon>
        <taxon>Thermaceae</taxon>
        <taxon>Thermus</taxon>
    </lineage>
</organism>